<keyword evidence="1" id="KW-1185">Reference proteome</keyword>
<evidence type="ECO:0000313" key="2">
    <source>
        <dbReference type="WBParaSite" id="Pan_g18583.t1"/>
    </source>
</evidence>
<dbReference type="WBParaSite" id="Pan_g18583.t1">
    <property type="protein sequence ID" value="Pan_g18583.t1"/>
    <property type="gene ID" value="Pan_g18583"/>
</dbReference>
<reference evidence="1" key="1">
    <citation type="journal article" date="2013" name="Genetics">
        <title>The draft genome and transcriptome of Panagrellus redivivus are shaped by the harsh demands of a free-living lifestyle.</title>
        <authorList>
            <person name="Srinivasan J."/>
            <person name="Dillman A.R."/>
            <person name="Macchietto M.G."/>
            <person name="Heikkinen L."/>
            <person name="Lakso M."/>
            <person name="Fracchia K.M."/>
            <person name="Antoshechkin I."/>
            <person name="Mortazavi A."/>
            <person name="Wong G."/>
            <person name="Sternberg P.W."/>
        </authorList>
    </citation>
    <scope>NUCLEOTIDE SEQUENCE [LARGE SCALE GENOMIC DNA]</scope>
    <source>
        <strain evidence="1">MT8872</strain>
    </source>
</reference>
<sequence length="169" mass="19520">MKIVYENRRTLNRLLVYLLAGCLSLFVIHGVTLQKNKSVVADDRSPPPPISPIETVETHDMKIVHVEKNDTNADHCVFYDFLRRSDKEVTEYEPLTLALHSSINYAEYLVRQTEEWDDVISYAIYLFPGHDAGLAPLAKLHKCHALINQKVSIHLVWNRNFIEERPKVP</sequence>
<dbReference type="PANTHER" id="PTHR47411:SF3">
    <property type="entry name" value="I-BETA-1,3-N-ACETYLGLUCOSAMINYLTRANSFERASE"/>
    <property type="match status" value="1"/>
</dbReference>
<reference evidence="2" key="2">
    <citation type="submission" date="2020-10" db="UniProtKB">
        <authorList>
            <consortium name="WormBaseParasite"/>
        </authorList>
    </citation>
    <scope>IDENTIFICATION</scope>
</reference>
<dbReference type="Pfam" id="PF13896">
    <property type="entry name" value="Glyco_transf_49"/>
    <property type="match status" value="1"/>
</dbReference>
<evidence type="ECO:0000313" key="1">
    <source>
        <dbReference type="Proteomes" id="UP000492821"/>
    </source>
</evidence>
<dbReference type="AlphaFoldDB" id="A0A7E4VAL4"/>
<accession>A0A7E4VAL4</accession>
<organism evidence="1 2">
    <name type="scientific">Panagrellus redivivus</name>
    <name type="common">Microworm</name>
    <dbReference type="NCBI Taxonomy" id="6233"/>
    <lineage>
        <taxon>Eukaryota</taxon>
        <taxon>Metazoa</taxon>
        <taxon>Ecdysozoa</taxon>
        <taxon>Nematoda</taxon>
        <taxon>Chromadorea</taxon>
        <taxon>Rhabditida</taxon>
        <taxon>Tylenchina</taxon>
        <taxon>Panagrolaimomorpha</taxon>
        <taxon>Panagrolaimoidea</taxon>
        <taxon>Panagrolaimidae</taxon>
        <taxon>Panagrellus</taxon>
    </lineage>
</organism>
<dbReference type="PANTHER" id="PTHR47411">
    <property type="entry name" value="B3GNT1, BETA-1,3-N-ACETYLGUCOSAMINYLTRANSFERASE 1, HOMOLOG"/>
    <property type="match status" value="1"/>
</dbReference>
<protein>
    <submittedName>
        <fullName evidence="2">Exostosin domain-containing protein</fullName>
    </submittedName>
</protein>
<name>A0A7E4VAL4_PANRE</name>
<proteinExistence type="predicted"/>
<dbReference type="Proteomes" id="UP000492821">
    <property type="component" value="Unassembled WGS sequence"/>
</dbReference>